<organism evidence="1 2">
    <name type="scientific">Lactococcus lactis subsp. lactis</name>
    <name type="common">Streptococcus lactis</name>
    <dbReference type="NCBI Taxonomy" id="1360"/>
    <lineage>
        <taxon>Bacteria</taxon>
        <taxon>Bacillati</taxon>
        <taxon>Bacillota</taxon>
        <taxon>Bacilli</taxon>
        <taxon>Lactobacillales</taxon>
        <taxon>Streptococcaceae</taxon>
        <taxon>Lactococcus</taxon>
    </lineage>
</organism>
<dbReference type="Proteomes" id="UP000053612">
    <property type="component" value="Unassembled WGS sequence"/>
</dbReference>
<evidence type="ECO:0000313" key="1">
    <source>
        <dbReference type="EMBL" id="KSU22241.1"/>
    </source>
</evidence>
<accession>A0A0V8E9S5</accession>
<protein>
    <submittedName>
        <fullName evidence="1">Uncharacterized protein</fullName>
    </submittedName>
</protein>
<dbReference type="AlphaFoldDB" id="A0A0V8E9S5"/>
<proteinExistence type="predicted"/>
<dbReference type="EMBL" id="LKLS01000011">
    <property type="protein sequence ID" value="KSU22241.1"/>
    <property type="molecule type" value="Genomic_DNA"/>
</dbReference>
<comment type="caution">
    <text evidence="1">The sequence shown here is derived from an EMBL/GenBank/DDBJ whole genome shotgun (WGS) entry which is preliminary data.</text>
</comment>
<name>A0A0V8E9S5_LACLL</name>
<evidence type="ECO:0000313" key="2">
    <source>
        <dbReference type="Proteomes" id="UP000053612"/>
    </source>
</evidence>
<reference evidence="2" key="1">
    <citation type="submission" date="2015-10" db="EMBL/GenBank/DDBJ databases">
        <title>Draft Genome Sequences of 11 Lactococcus lactis subspecies cremoris strains.</title>
        <authorList>
            <person name="Wels M."/>
            <person name="Backus L."/>
            <person name="Boekhorst J."/>
            <person name="Dijkstra A."/>
            <person name="Beerthuizen M."/>
            <person name="Kelly W."/>
            <person name="Siezen R."/>
            <person name="Bachmann H."/>
            <person name="Van Hijum S."/>
        </authorList>
    </citation>
    <scope>NUCLEOTIDE SEQUENCE [LARGE SCALE GENOMIC DNA]</scope>
    <source>
        <strain evidence="2">LMG9449</strain>
    </source>
</reference>
<dbReference type="PATRIC" id="fig|1360.109.peg.1425"/>
<gene>
    <name evidence="1" type="ORF">LMG9449_0340</name>
</gene>
<sequence>MLKIKLLNKSDQQWLDGRKDVEAQLEIYSSIINANDRVRAMKQPRTQPSESLVHYAKEQSLGMWLEESPFLAEMKKARTGNASW</sequence>
<dbReference type="RefSeq" id="WP_058224536.1">
    <property type="nucleotide sequence ID" value="NZ_CP041759.1"/>
</dbReference>